<dbReference type="InterPro" id="IPR015001">
    <property type="entry name" value="DUF1850"/>
</dbReference>
<dbReference type="OrthoDB" id="4411648at2"/>
<evidence type="ECO:0000313" key="2">
    <source>
        <dbReference type="Proteomes" id="UP000279911"/>
    </source>
</evidence>
<protein>
    <submittedName>
        <fullName evidence="1">DUF1850 domain-containing protein</fullName>
    </submittedName>
</protein>
<proteinExistence type="predicted"/>
<dbReference type="RefSeq" id="WP_125480179.1">
    <property type="nucleotide sequence ID" value="NZ_RSFW01000013.1"/>
</dbReference>
<dbReference type="AlphaFoldDB" id="A0A427TS50"/>
<comment type="caution">
    <text evidence="1">The sequence shown here is derived from an EMBL/GenBank/DDBJ whole genome shotgun (WGS) entry which is preliminary data.</text>
</comment>
<dbReference type="Pfam" id="PF08905">
    <property type="entry name" value="DUF1850"/>
    <property type="match status" value="1"/>
</dbReference>
<accession>A0A427TS50</accession>
<evidence type="ECO:0000313" key="1">
    <source>
        <dbReference type="EMBL" id="RSD27189.1"/>
    </source>
</evidence>
<sequence>MKNKWFKVMGGTIFTVLLIALLIKIPVIEVSYNDSRFFLKGDQFEIGWIHSVEKEPWYETYALKNDQLYLVETRFKTFGAGTPSSGKVLPSTDGFVHMELDQRMDEINFIVSKNVQTTLYTGNNIIPLYEIAPDHAAFVIKNKEIPLWQIIRGDYK</sequence>
<dbReference type="EMBL" id="RSFW01000013">
    <property type="protein sequence ID" value="RSD27189.1"/>
    <property type="molecule type" value="Genomic_DNA"/>
</dbReference>
<dbReference type="Proteomes" id="UP000279911">
    <property type="component" value="Unassembled WGS sequence"/>
</dbReference>
<organism evidence="1 2">
    <name type="scientific">Mesobacillus subterraneus</name>
    <dbReference type="NCBI Taxonomy" id="285983"/>
    <lineage>
        <taxon>Bacteria</taxon>
        <taxon>Bacillati</taxon>
        <taxon>Bacillota</taxon>
        <taxon>Bacilli</taxon>
        <taxon>Bacillales</taxon>
        <taxon>Bacillaceae</taxon>
        <taxon>Mesobacillus</taxon>
    </lineage>
</organism>
<name>A0A427TS50_9BACI</name>
<gene>
    <name evidence="1" type="ORF">EJA10_11665</name>
</gene>
<reference evidence="2" key="1">
    <citation type="submission" date="2018-12" db="EMBL/GenBank/DDBJ databases">
        <title>Bacillus chawlae sp. nov., Bacillus glennii sp. nov., and Bacillus saganii sp. nov. Isolated from the Vehicle Assembly Building at Kennedy Space Center where the Viking Spacecraft were Assembled.</title>
        <authorList>
            <person name="Seuylemezian A."/>
            <person name="Vaishampayan P."/>
        </authorList>
    </citation>
    <scope>NUCLEOTIDE SEQUENCE [LARGE SCALE GENOMIC DNA]</scope>
    <source>
        <strain evidence="2">DSM 13966</strain>
    </source>
</reference>